<protein>
    <submittedName>
        <fullName evidence="2">Uncharacterized protein</fullName>
    </submittedName>
</protein>
<organism evidence="2">
    <name type="scientific">uncultured Rubrobacteraceae bacterium</name>
    <dbReference type="NCBI Taxonomy" id="349277"/>
    <lineage>
        <taxon>Bacteria</taxon>
        <taxon>Bacillati</taxon>
        <taxon>Actinomycetota</taxon>
        <taxon>Rubrobacteria</taxon>
        <taxon>Rubrobacterales</taxon>
        <taxon>Rubrobacteraceae</taxon>
        <taxon>environmental samples</taxon>
    </lineage>
</organism>
<dbReference type="AlphaFoldDB" id="A0A6J4R932"/>
<evidence type="ECO:0000313" key="2">
    <source>
        <dbReference type="EMBL" id="CAA9467688.1"/>
    </source>
</evidence>
<sequence length="22" mass="2353">TGTTTRSRLTCPPSSPPGRRSH</sequence>
<reference evidence="2" key="1">
    <citation type="submission" date="2020-02" db="EMBL/GenBank/DDBJ databases">
        <authorList>
            <person name="Meier V. D."/>
        </authorList>
    </citation>
    <scope>NUCLEOTIDE SEQUENCE</scope>
    <source>
        <strain evidence="2">AVDCRST_MAG05</strain>
    </source>
</reference>
<evidence type="ECO:0000256" key="1">
    <source>
        <dbReference type="SAM" id="MobiDB-lite"/>
    </source>
</evidence>
<dbReference type="EMBL" id="CADCVM010000031">
    <property type="protein sequence ID" value="CAA9467688.1"/>
    <property type="molecule type" value="Genomic_DNA"/>
</dbReference>
<accession>A0A6J4R932</accession>
<feature type="non-terminal residue" evidence="2">
    <location>
        <position position="22"/>
    </location>
</feature>
<name>A0A6J4R932_9ACTN</name>
<gene>
    <name evidence="2" type="ORF">AVDCRST_MAG05-222</name>
</gene>
<feature type="non-terminal residue" evidence="2">
    <location>
        <position position="1"/>
    </location>
</feature>
<proteinExistence type="predicted"/>
<feature type="region of interest" description="Disordered" evidence="1">
    <location>
        <begin position="1"/>
        <end position="22"/>
    </location>
</feature>